<sequence>MMPQRKVSNLLGAEWISKMGIYALMGSLPTTDLGQPLEINASIADQTISSVAKQLQRDYPQAFSGTLGLYKLSLTTLQLKAGAKTVFRSKRHVPYAAQPEADKELDRLESIGVISKVNYSDWAAPIVIVKKSNGSLRICADFSTGLNDALGLHQYPLPLPEDIFATLHSILSSPRMPTSNGRRRATTASTELSKFSLPTYF</sequence>
<dbReference type="SUPFAM" id="SSF56672">
    <property type="entry name" value="DNA/RNA polymerases"/>
    <property type="match status" value="1"/>
</dbReference>
<dbReference type="OrthoDB" id="5843452at2759"/>
<organism evidence="1 2">
    <name type="scientific">Ancylostoma ceylanicum</name>
    <dbReference type="NCBI Taxonomy" id="53326"/>
    <lineage>
        <taxon>Eukaryota</taxon>
        <taxon>Metazoa</taxon>
        <taxon>Ecdysozoa</taxon>
        <taxon>Nematoda</taxon>
        <taxon>Chromadorea</taxon>
        <taxon>Rhabditida</taxon>
        <taxon>Rhabditina</taxon>
        <taxon>Rhabditomorpha</taxon>
        <taxon>Strongyloidea</taxon>
        <taxon>Ancylostomatidae</taxon>
        <taxon>Ancylostomatinae</taxon>
        <taxon>Ancylostoma</taxon>
    </lineage>
</organism>
<gene>
    <name evidence="1" type="primary">Acey_s0228.g2888</name>
    <name evidence="1" type="ORF">Y032_0228g2888</name>
</gene>
<reference evidence="2" key="1">
    <citation type="journal article" date="2015" name="Nat. Genet.">
        <title>The genome and transcriptome of the zoonotic hookworm Ancylostoma ceylanicum identify infection-specific gene families.</title>
        <authorList>
            <person name="Schwarz E.M."/>
            <person name="Hu Y."/>
            <person name="Antoshechkin I."/>
            <person name="Miller M.M."/>
            <person name="Sternberg P.W."/>
            <person name="Aroian R.V."/>
        </authorList>
    </citation>
    <scope>NUCLEOTIDE SEQUENCE</scope>
    <source>
        <strain evidence="2">HY135</strain>
    </source>
</reference>
<evidence type="ECO:0000313" key="1">
    <source>
        <dbReference type="EMBL" id="EYB89766.1"/>
    </source>
</evidence>
<dbReference type="STRING" id="53326.A0A016SHC8"/>
<dbReference type="InterPro" id="IPR050951">
    <property type="entry name" value="Retrovirus_Pol_polyprotein"/>
</dbReference>
<dbReference type="Gene3D" id="3.10.10.10">
    <property type="entry name" value="HIV Type 1 Reverse Transcriptase, subunit A, domain 1"/>
    <property type="match status" value="1"/>
</dbReference>
<dbReference type="Proteomes" id="UP000024635">
    <property type="component" value="Unassembled WGS sequence"/>
</dbReference>
<accession>A0A016SHC8</accession>
<dbReference type="PANTHER" id="PTHR37984:SF5">
    <property type="entry name" value="PROTEIN NYNRIN-LIKE"/>
    <property type="match status" value="1"/>
</dbReference>
<comment type="caution">
    <text evidence="1">The sequence shown here is derived from an EMBL/GenBank/DDBJ whole genome shotgun (WGS) entry which is preliminary data.</text>
</comment>
<dbReference type="InterPro" id="IPR043502">
    <property type="entry name" value="DNA/RNA_pol_sf"/>
</dbReference>
<dbReference type="AlphaFoldDB" id="A0A016SHC8"/>
<keyword evidence="2" id="KW-1185">Reference proteome</keyword>
<protein>
    <recommendedName>
        <fullName evidence="3">Reverse transcriptase domain-containing protein</fullName>
    </recommendedName>
</protein>
<proteinExistence type="predicted"/>
<evidence type="ECO:0000313" key="2">
    <source>
        <dbReference type="Proteomes" id="UP000024635"/>
    </source>
</evidence>
<name>A0A016SHC8_9BILA</name>
<dbReference type="PANTHER" id="PTHR37984">
    <property type="entry name" value="PROTEIN CBG26694"/>
    <property type="match status" value="1"/>
</dbReference>
<evidence type="ECO:0008006" key="3">
    <source>
        <dbReference type="Google" id="ProtNLM"/>
    </source>
</evidence>
<dbReference type="EMBL" id="JARK01001564">
    <property type="protein sequence ID" value="EYB89766.1"/>
    <property type="molecule type" value="Genomic_DNA"/>
</dbReference>